<dbReference type="Proteomes" id="UP000515135">
    <property type="component" value="Unplaced"/>
</dbReference>
<dbReference type="CDD" id="cd11710">
    <property type="entry name" value="GINS_A_psf1"/>
    <property type="match status" value="1"/>
</dbReference>
<dbReference type="InterPro" id="IPR005339">
    <property type="entry name" value="GINS_Psf1"/>
</dbReference>
<accession>A0A6P5A0A1</accession>
<evidence type="ECO:0000313" key="12">
    <source>
        <dbReference type="Proteomes" id="UP000515135"/>
    </source>
</evidence>
<name>A0A6P5A0A1_BRABE</name>
<feature type="domain" description="GINS subunit" evidence="10">
    <location>
        <begin position="53"/>
        <end position="127"/>
    </location>
</feature>
<evidence type="ECO:0000256" key="9">
    <source>
        <dbReference type="RuleBase" id="RU368085"/>
    </source>
</evidence>
<evidence type="ECO:0000256" key="2">
    <source>
        <dbReference type="ARBA" id="ARBA00004286"/>
    </source>
</evidence>
<evidence type="ECO:0000256" key="1">
    <source>
        <dbReference type="ARBA" id="ARBA00004123"/>
    </source>
</evidence>
<evidence type="ECO:0000256" key="6">
    <source>
        <dbReference type="ARBA" id="ARBA00022705"/>
    </source>
</evidence>
<dbReference type="AlphaFoldDB" id="A0A6P5A0A1"/>
<dbReference type="PANTHER" id="PTHR12914">
    <property type="entry name" value="PARTNER OF SLD5"/>
    <property type="match status" value="1"/>
</dbReference>
<dbReference type="CDD" id="cd21696">
    <property type="entry name" value="GINS_B_Psf1"/>
    <property type="match status" value="1"/>
</dbReference>
<dbReference type="InterPro" id="IPR021151">
    <property type="entry name" value="GINS_A"/>
</dbReference>
<dbReference type="KEGG" id="bbel:109479181"/>
<reference evidence="13" key="1">
    <citation type="submission" date="2025-08" db="UniProtKB">
        <authorList>
            <consortium name="RefSeq"/>
        </authorList>
    </citation>
    <scope>IDENTIFICATION</scope>
    <source>
        <tissue evidence="13">Gonad</tissue>
    </source>
</reference>
<comment type="similarity">
    <text evidence="3 9">Belongs to the GINS1/PSF1 family.</text>
</comment>
<evidence type="ECO:0000256" key="8">
    <source>
        <dbReference type="ARBA" id="ARBA00045258"/>
    </source>
</evidence>
<evidence type="ECO:0000259" key="10">
    <source>
        <dbReference type="Pfam" id="PF05916"/>
    </source>
</evidence>
<dbReference type="GO" id="GO:1902983">
    <property type="term" value="P:DNA strand elongation involved in mitotic DNA replication"/>
    <property type="evidence" value="ECO:0007669"/>
    <property type="project" value="TreeGrafter"/>
</dbReference>
<evidence type="ECO:0000313" key="13">
    <source>
        <dbReference type="RefSeq" id="XP_019636632.1"/>
    </source>
</evidence>
<sequence>MYGEKAVELIRQLHRSPDGSMPPFNEDGIRQVLEEMRVLFEQNQADVNKTVEGAPGLFPGVQLRHAALERNKRCLLAYMCNRMERLRAMRWEFGSVLPPDIRYNLSEQEIQWFSRYNKSLATYMRSIGGPNGGGLDLTQDLKPPKSLYIEVRCLMDHGEFETEDGTILLLKKDSQHFLQRSQCEHLIRQGVLEHIL</sequence>
<keyword evidence="6 9" id="KW-0235">DNA replication</keyword>
<protein>
    <recommendedName>
        <fullName evidence="4 9">DNA replication complex GINS protein PSF1</fullName>
    </recommendedName>
</protein>
<keyword evidence="7 9" id="KW-0539">Nucleus</keyword>
<dbReference type="GeneID" id="109479181"/>
<comment type="subcellular location">
    <subcellularLocation>
        <location evidence="2">Chromosome</location>
    </subcellularLocation>
    <subcellularLocation>
        <location evidence="1 9">Nucleus</location>
    </subcellularLocation>
</comment>
<dbReference type="Pfam" id="PF05916">
    <property type="entry name" value="Sld5"/>
    <property type="match status" value="1"/>
</dbReference>
<dbReference type="OrthoDB" id="10252587at2759"/>
<evidence type="ECO:0000256" key="3">
    <source>
        <dbReference type="ARBA" id="ARBA00006677"/>
    </source>
</evidence>
<evidence type="ECO:0000256" key="7">
    <source>
        <dbReference type="ARBA" id="ARBA00023242"/>
    </source>
</evidence>
<dbReference type="Gene3D" id="1.20.58.1030">
    <property type="match status" value="1"/>
</dbReference>
<keyword evidence="12" id="KW-1185">Reference proteome</keyword>
<dbReference type="InterPro" id="IPR036224">
    <property type="entry name" value="GINS_bundle-like_dom_sf"/>
</dbReference>
<dbReference type="SUPFAM" id="SSF158573">
    <property type="entry name" value="GINS helical bundle-like"/>
    <property type="match status" value="1"/>
</dbReference>
<gene>
    <name evidence="13" type="primary">LOC109479181</name>
</gene>
<comment type="function">
    <text evidence="9">Required for correct functioning of the GINS complex, a complex that plays an essential role in the initiation of DNA replication, and progression of DNA replication forks. GINS complex seems to bind preferentially to single-stranded DNA.</text>
</comment>
<organism evidence="12 13">
    <name type="scientific">Branchiostoma belcheri</name>
    <name type="common">Amphioxus</name>
    <dbReference type="NCBI Taxonomy" id="7741"/>
    <lineage>
        <taxon>Eukaryota</taxon>
        <taxon>Metazoa</taxon>
        <taxon>Chordata</taxon>
        <taxon>Cephalochordata</taxon>
        <taxon>Leptocardii</taxon>
        <taxon>Amphioxiformes</taxon>
        <taxon>Branchiostomatidae</taxon>
        <taxon>Branchiostoma</taxon>
    </lineage>
</organism>
<dbReference type="RefSeq" id="XP_019636632.1">
    <property type="nucleotide sequence ID" value="XM_019781073.1"/>
</dbReference>
<proteinExistence type="inferred from homology"/>
<dbReference type="InterPro" id="IPR056783">
    <property type="entry name" value="PSF1_C"/>
</dbReference>
<keyword evidence="5" id="KW-0158">Chromosome</keyword>
<evidence type="ECO:0000259" key="11">
    <source>
        <dbReference type="Pfam" id="PF24997"/>
    </source>
</evidence>
<evidence type="ECO:0000256" key="4">
    <source>
        <dbReference type="ARBA" id="ARBA00015143"/>
    </source>
</evidence>
<dbReference type="PANTHER" id="PTHR12914:SF2">
    <property type="entry name" value="DNA REPLICATION COMPLEX GINS PROTEIN PSF1"/>
    <property type="match status" value="1"/>
</dbReference>
<comment type="function">
    <text evidence="8">Required for correct functioning of the GINS complex, a complex that plays an essential role in the initiation of DNA replication, and progression of DNA replication forks. GINS complex is a core component of CDC45-MCM-GINS (CMG) helicase, the molecular machine that unwinds template DNA during replication, and around which the replisome is built.</text>
</comment>
<dbReference type="Pfam" id="PF24997">
    <property type="entry name" value="PSF1_C"/>
    <property type="match status" value="1"/>
</dbReference>
<feature type="domain" description="DNA replication complex GINS protein PSF1 C-terminal" evidence="11">
    <location>
        <begin position="145"/>
        <end position="195"/>
    </location>
</feature>
<dbReference type="FunFam" id="1.20.58.1030:FF:000001">
    <property type="entry name" value="DNA replication complex GINS protein PSF1"/>
    <property type="match status" value="1"/>
</dbReference>
<evidence type="ECO:0000256" key="5">
    <source>
        <dbReference type="ARBA" id="ARBA00022454"/>
    </source>
</evidence>
<comment type="subunit">
    <text evidence="9">Component of the GINS complex.</text>
</comment>
<dbReference type="GO" id="GO:0000811">
    <property type="term" value="C:GINS complex"/>
    <property type="evidence" value="ECO:0007669"/>
    <property type="project" value="UniProtKB-UniRule"/>
</dbReference>